<dbReference type="AlphaFoldDB" id="A0A0C3GQ30"/>
<keyword evidence="2" id="KW-1185">Reference proteome</keyword>
<accession>A0A0C3GQ30</accession>
<sequence length="119" mass="13223">MKLFYYVPAMFSAANAIPQFGVPYCENPTTKDVKLSSLCDEVKGVVVTRIWKEVSTINQVAQPMCLVAGVLWSEYNPGPDEFTNEKCVKAFGQGYNGSCTFFARSMDDPAYPGYPHFSL</sequence>
<reference evidence="1 2" key="1">
    <citation type="submission" date="2014-04" db="EMBL/GenBank/DDBJ databases">
        <authorList>
            <consortium name="DOE Joint Genome Institute"/>
            <person name="Kuo A."/>
            <person name="Martino E."/>
            <person name="Perotto S."/>
            <person name="Kohler A."/>
            <person name="Nagy L.G."/>
            <person name="Floudas D."/>
            <person name="Copeland A."/>
            <person name="Barry K.W."/>
            <person name="Cichocki N."/>
            <person name="Veneault-Fourrey C."/>
            <person name="LaButti K."/>
            <person name="Lindquist E.A."/>
            <person name="Lipzen A."/>
            <person name="Lundell T."/>
            <person name="Morin E."/>
            <person name="Murat C."/>
            <person name="Sun H."/>
            <person name="Tunlid A."/>
            <person name="Henrissat B."/>
            <person name="Grigoriev I.V."/>
            <person name="Hibbett D.S."/>
            <person name="Martin F."/>
            <person name="Nordberg H.P."/>
            <person name="Cantor M.N."/>
            <person name="Hua S.X."/>
        </authorList>
    </citation>
    <scope>NUCLEOTIDE SEQUENCE [LARGE SCALE GENOMIC DNA]</scope>
    <source>
        <strain evidence="1 2">Zn</strain>
    </source>
</reference>
<name>A0A0C3GQ30_OIDMZ</name>
<proteinExistence type="predicted"/>
<dbReference type="HOGENOM" id="CLU_2062161_0_0_1"/>
<evidence type="ECO:0000313" key="1">
    <source>
        <dbReference type="EMBL" id="KIM93514.1"/>
    </source>
</evidence>
<dbReference type="InParanoid" id="A0A0C3GQ30"/>
<dbReference type="OrthoDB" id="10391505at2759"/>
<dbReference type="Proteomes" id="UP000054321">
    <property type="component" value="Unassembled WGS sequence"/>
</dbReference>
<evidence type="ECO:0000313" key="2">
    <source>
        <dbReference type="Proteomes" id="UP000054321"/>
    </source>
</evidence>
<protein>
    <submittedName>
        <fullName evidence="1">Uncharacterized protein</fullName>
    </submittedName>
</protein>
<dbReference type="EMBL" id="KN832894">
    <property type="protein sequence ID" value="KIM93514.1"/>
    <property type="molecule type" value="Genomic_DNA"/>
</dbReference>
<reference evidence="2" key="2">
    <citation type="submission" date="2015-01" db="EMBL/GenBank/DDBJ databases">
        <title>Evolutionary Origins and Diversification of the Mycorrhizal Mutualists.</title>
        <authorList>
            <consortium name="DOE Joint Genome Institute"/>
            <consortium name="Mycorrhizal Genomics Consortium"/>
            <person name="Kohler A."/>
            <person name="Kuo A."/>
            <person name="Nagy L.G."/>
            <person name="Floudas D."/>
            <person name="Copeland A."/>
            <person name="Barry K.W."/>
            <person name="Cichocki N."/>
            <person name="Veneault-Fourrey C."/>
            <person name="LaButti K."/>
            <person name="Lindquist E.A."/>
            <person name="Lipzen A."/>
            <person name="Lundell T."/>
            <person name="Morin E."/>
            <person name="Murat C."/>
            <person name="Riley R."/>
            <person name="Ohm R."/>
            <person name="Sun H."/>
            <person name="Tunlid A."/>
            <person name="Henrissat B."/>
            <person name="Grigoriev I.V."/>
            <person name="Hibbett D.S."/>
            <person name="Martin F."/>
        </authorList>
    </citation>
    <scope>NUCLEOTIDE SEQUENCE [LARGE SCALE GENOMIC DNA]</scope>
    <source>
        <strain evidence="2">Zn</strain>
    </source>
</reference>
<gene>
    <name evidence="1" type="ORF">OIDMADRAFT_35624</name>
</gene>
<organism evidence="1 2">
    <name type="scientific">Oidiodendron maius (strain Zn)</name>
    <dbReference type="NCBI Taxonomy" id="913774"/>
    <lineage>
        <taxon>Eukaryota</taxon>
        <taxon>Fungi</taxon>
        <taxon>Dikarya</taxon>
        <taxon>Ascomycota</taxon>
        <taxon>Pezizomycotina</taxon>
        <taxon>Leotiomycetes</taxon>
        <taxon>Leotiomycetes incertae sedis</taxon>
        <taxon>Myxotrichaceae</taxon>
        <taxon>Oidiodendron</taxon>
    </lineage>
</organism>